<protein>
    <recommendedName>
        <fullName evidence="3">Outer membrane protein beta-barrel domain-containing protein</fullName>
    </recommendedName>
</protein>
<organism evidence="1 2">
    <name type="scientific">Enhygromyxa salina</name>
    <dbReference type="NCBI Taxonomy" id="215803"/>
    <lineage>
        <taxon>Bacteria</taxon>
        <taxon>Pseudomonadati</taxon>
        <taxon>Myxococcota</taxon>
        <taxon>Polyangia</taxon>
        <taxon>Nannocystales</taxon>
        <taxon>Nannocystaceae</taxon>
        <taxon>Enhygromyxa</taxon>
    </lineage>
</organism>
<proteinExistence type="predicted"/>
<sequence length="212" mass="22602">MATPTETKRRPFALGVSYGFSDTRLVFIDAGRYRFRQSAYTLSLVGALERGLVLGAAVGPHMGGRVNGLRGAPADSWEIRPGVVWSLTVARRYFGTKPELPYLLVVGTVSGSSAATQRESDGERVGLHALDVKGDVSVGWTLGDAWSPYVAVRGFGGPVFWRQGDQRVIGGDLYHVSVAAGFNLAIGDRAAIYFDGAFVGMRGLSGGASLRF</sequence>
<accession>A0A2S9YS66</accession>
<name>A0A2S9YS66_9BACT</name>
<comment type="caution">
    <text evidence="1">The sequence shown here is derived from an EMBL/GenBank/DDBJ whole genome shotgun (WGS) entry which is preliminary data.</text>
</comment>
<evidence type="ECO:0000313" key="1">
    <source>
        <dbReference type="EMBL" id="PRQ07892.1"/>
    </source>
</evidence>
<dbReference type="Proteomes" id="UP000238823">
    <property type="component" value="Unassembled WGS sequence"/>
</dbReference>
<dbReference type="EMBL" id="PVNL01000047">
    <property type="protein sequence ID" value="PRQ07892.1"/>
    <property type="molecule type" value="Genomic_DNA"/>
</dbReference>
<dbReference type="AlphaFoldDB" id="A0A2S9YS66"/>
<gene>
    <name evidence="1" type="ORF">ENSA7_23310</name>
</gene>
<evidence type="ECO:0000313" key="2">
    <source>
        <dbReference type="Proteomes" id="UP000238823"/>
    </source>
</evidence>
<reference evidence="1 2" key="1">
    <citation type="submission" date="2018-03" db="EMBL/GenBank/DDBJ databases">
        <title>Draft Genome Sequences of the Obligatory Marine Myxobacteria Enhygromyxa salina SWB007.</title>
        <authorList>
            <person name="Poehlein A."/>
            <person name="Moghaddam J.A."/>
            <person name="Harms H."/>
            <person name="Alanjari M."/>
            <person name="Koenig G.M."/>
            <person name="Daniel R."/>
            <person name="Schaeberle T.F."/>
        </authorList>
    </citation>
    <scope>NUCLEOTIDE SEQUENCE [LARGE SCALE GENOMIC DNA]</scope>
    <source>
        <strain evidence="1 2">SWB007</strain>
    </source>
</reference>
<evidence type="ECO:0008006" key="3">
    <source>
        <dbReference type="Google" id="ProtNLM"/>
    </source>
</evidence>